<protein>
    <submittedName>
        <fullName evidence="8">Synaptic vesicle 2-related protein</fullName>
    </submittedName>
</protein>
<evidence type="ECO:0000259" key="7">
    <source>
        <dbReference type="PROSITE" id="PS50850"/>
    </source>
</evidence>
<feature type="transmembrane region" description="Helical" evidence="6">
    <location>
        <begin position="551"/>
        <end position="572"/>
    </location>
</feature>
<evidence type="ECO:0000313" key="9">
    <source>
        <dbReference type="Proteomes" id="UP000019149"/>
    </source>
</evidence>
<feature type="transmembrane region" description="Helical" evidence="6">
    <location>
        <begin position="119"/>
        <end position="142"/>
    </location>
</feature>
<dbReference type="PROSITE" id="PS50850">
    <property type="entry name" value="MFS"/>
    <property type="match status" value="1"/>
</dbReference>
<dbReference type="InterPro" id="IPR011701">
    <property type="entry name" value="MFS"/>
</dbReference>
<dbReference type="PANTHER" id="PTHR23511">
    <property type="entry name" value="SYNAPTIC VESICLE GLYCOPROTEIN 2"/>
    <property type="match status" value="1"/>
</dbReference>
<dbReference type="Proteomes" id="UP000019149">
    <property type="component" value="Unassembled WGS sequence"/>
</dbReference>
<feature type="transmembrane region" description="Helical" evidence="6">
    <location>
        <begin position="362"/>
        <end position="382"/>
    </location>
</feature>
<feature type="transmembrane region" description="Helical" evidence="6">
    <location>
        <begin position="464"/>
        <end position="484"/>
    </location>
</feature>
<dbReference type="InterPro" id="IPR020846">
    <property type="entry name" value="MFS_dom"/>
</dbReference>
<dbReference type="PANTHER" id="PTHR23511:SF5">
    <property type="entry name" value="MAJOR FACILITATOR-TYPE TRANSPORTER HXNZ-RELATED"/>
    <property type="match status" value="1"/>
</dbReference>
<gene>
    <name evidence="8" type="ORF">EGR_03713</name>
</gene>
<dbReference type="KEGG" id="egl:EGR_03713"/>
<evidence type="ECO:0000256" key="4">
    <source>
        <dbReference type="ARBA" id="ARBA00022989"/>
    </source>
</evidence>
<dbReference type="EMBL" id="APAU02000020">
    <property type="protein sequence ID" value="EUB61423.1"/>
    <property type="molecule type" value="Genomic_DNA"/>
</dbReference>
<keyword evidence="4 6" id="KW-1133">Transmembrane helix</keyword>
<feature type="transmembrane region" description="Helical" evidence="6">
    <location>
        <begin position="148"/>
        <end position="167"/>
    </location>
</feature>
<dbReference type="Gene3D" id="1.20.1250.20">
    <property type="entry name" value="MFS general substrate transporter like domains"/>
    <property type="match status" value="2"/>
</dbReference>
<feature type="transmembrane region" description="Helical" evidence="6">
    <location>
        <begin position="491"/>
        <end position="511"/>
    </location>
</feature>
<evidence type="ECO:0000256" key="5">
    <source>
        <dbReference type="ARBA" id="ARBA00023136"/>
    </source>
</evidence>
<dbReference type="AlphaFoldDB" id="W6UK17"/>
<evidence type="ECO:0000256" key="3">
    <source>
        <dbReference type="ARBA" id="ARBA00022692"/>
    </source>
</evidence>
<dbReference type="GeneID" id="36339428"/>
<dbReference type="SUPFAM" id="SSF103473">
    <property type="entry name" value="MFS general substrate transporter"/>
    <property type="match status" value="2"/>
</dbReference>
<evidence type="ECO:0000313" key="8">
    <source>
        <dbReference type="EMBL" id="EUB61423.1"/>
    </source>
</evidence>
<dbReference type="OMA" id="YGRRSIC"/>
<comment type="subcellular location">
    <subcellularLocation>
        <location evidence="1">Membrane</location>
        <topology evidence="1">Multi-pass membrane protein</topology>
    </subcellularLocation>
</comment>
<name>W6UK17_ECHGR</name>
<feature type="transmembrane region" description="Helical" evidence="6">
    <location>
        <begin position="301"/>
        <end position="324"/>
    </location>
</feature>
<keyword evidence="3 6" id="KW-0812">Transmembrane</keyword>
<keyword evidence="5 6" id="KW-0472">Membrane</keyword>
<evidence type="ECO:0000256" key="6">
    <source>
        <dbReference type="SAM" id="Phobius"/>
    </source>
</evidence>
<keyword evidence="9" id="KW-1185">Reference proteome</keyword>
<sequence>MSSTSMERLTPVVGSIFGLDEEGSNGNELVHRKPPIIEAILNELGFGWFQVQMIVILGVAHSTDTMETIIQAILGPSLRCFWRLSADYVALLTSLVFLGSCIGAVPLGYAADVYGRRSICLFSCLVLMYLSWLCAISPTYAWMASLRFLSGLFIGGVLTSGSSLLSETMPPKFQASGQLITNNFEALIGVITAAIGLGCLEGRLNWRFFVFFTTFPLALCAIALAFFTLESPVYLYCKKQTVEAANVLDKVAITNRRIPKNSTSALSFLGRIREADEAEDFRISKVGVKELYTLLIRRRPWLLLLLLCLNFSWGFLIYGGTTILPVELAAGPRMCIQISWAKGLKARQKHIFISVSNYTQHGAGVLFSFILLLKVAVLLSQVEVELFKRPTKATINKKKTLNLRITNTTSLLPTYQPSEGAPFECCKPLREEGYQSLLISASGGLFSLPLAYGLAALLRQRLPIAQFITFLFTGILLFVQTFCMTPTASNVVFFVTRGVAAAGSGLMGIYASNIFQARVRSLATGLCAAAYRLGILTAPYVGQILLQDRSVLLAILTFALVAVGSAIGSIVLPRMRALYTAPSFSSSTFDSSDLRRCLPFFWGLFGASKVSDQVGSLSKVHRRSGVTAFSPITLPTDPDIALVETTYRALRQRDKDAQNGGDPVVREDFVQRNAAFEVDA</sequence>
<dbReference type="GO" id="GO:0022857">
    <property type="term" value="F:transmembrane transporter activity"/>
    <property type="evidence" value="ECO:0007669"/>
    <property type="project" value="InterPro"/>
</dbReference>
<dbReference type="InterPro" id="IPR005829">
    <property type="entry name" value="Sugar_transporter_CS"/>
</dbReference>
<dbReference type="CTD" id="36339428"/>
<accession>W6UK17</accession>
<proteinExistence type="predicted"/>
<organism evidence="8 9">
    <name type="scientific">Echinococcus granulosus</name>
    <name type="common">Hydatid tapeworm</name>
    <dbReference type="NCBI Taxonomy" id="6210"/>
    <lineage>
        <taxon>Eukaryota</taxon>
        <taxon>Metazoa</taxon>
        <taxon>Spiralia</taxon>
        <taxon>Lophotrochozoa</taxon>
        <taxon>Platyhelminthes</taxon>
        <taxon>Cestoda</taxon>
        <taxon>Eucestoda</taxon>
        <taxon>Cyclophyllidea</taxon>
        <taxon>Taeniidae</taxon>
        <taxon>Echinococcus</taxon>
        <taxon>Echinococcus granulosus group</taxon>
    </lineage>
</organism>
<dbReference type="PROSITE" id="PS00216">
    <property type="entry name" value="SUGAR_TRANSPORT_1"/>
    <property type="match status" value="1"/>
</dbReference>
<feature type="transmembrane region" description="Helical" evidence="6">
    <location>
        <begin position="206"/>
        <end position="229"/>
    </location>
</feature>
<feature type="transmembrane region" description="Helical" evidence="6">
    <location>
        <begin position="88"/>
        <end position="107"/>
    </location>
</feature>
<evidence type="ECO:0000256" key="2">
    <source>
        <dbReference type="ARBA" id="ARBA00022448"/>
    </source>
</evidence>
<reference evidence="8 9" key="1">
    <citation type="journal article" date="2013" name="Nat. Genet.">
        <title>The genome of the hydatid tapeworm Echinococcus granulosus.</title>
        <authorList>
            <person name="Zheng H."/>
            <person name="Zhang W."/>
            <person name="Zhang L."/>
            <person name="Zhang Z."/>
            <person name="Li J."/>
            <person name="Lu G."/>
            <person name="Zhu Y."/>
            <person name="Wang Y."/>
            <person name="Huang Y."/>
            <person name="Liu J."/>
            <person name="Kang H."/>
            <person name="Chen J."/>
            <person name="Wang L."/>
            <person name="Chen A."/>
            <person name="Yu S."/>
            <person name="Gao Z."/>
            <person name="Jin L."/>
            <person name="Gu W."/>
            <person name="Wang Z."/>
            <person name="Zhao L."/>
            <person name="Shi B."/>
            <person name="Wen H."/>
            <person name="Lin R."/>
            <person name="Jones M.K."/>
            <person name="Brejova B."/>
            <person name="Vinar T."/>
            <person name="Zhao G."/>
            <person name="McManus D.P."/>
            <person name="Chen Z."/>
            <person name="Zhou Y."/>
            <person name="Wang S."/>
        </authorList>
    </citation>
    <scope>NUCLEOTIDE SEQUENCE [LARGE SCALE GENOMIC DNA]</scope>
</reference>
<comment type="caution">
    <text evidence="8">The sequence shown here is derived from an EMBL/GenBank/DDBJ whole genome shotgun (WGS) entry which is preliminary data.</text>
</comment>
<dbReference type="OrthoDB" id="4139357at2759"/>
<evidence type="ECO:0000256" key="1">
    <source>
        <dbReference type="ARBA" id="ARBA00004141"/>
    </source>
</evidence>
<dbReference type="InterPro" id="IPR036259">
    <property type="entry name" value="MFS_trans_sf"/>
</dbReference>
<feature type="transmembrane region" description="Helical" evidence="6">
    <location>
        <begin position="179"/>
        <end position="200"/>
    </location>
</feature>
<keyword evidence="2" id="KW-0813">Transport</keyword>
<dbReference type="STRING" id="6210.W6UK17"/>
<dbReference type="GO" id="GO:0016020">
    <property type="term" value="C:membrane"/>
    <property type="evidence" value="ECO:0007669"/>
    <property type="project" value="UniProtKB-SubCell"/>
</dbReference>
<dbReference type="Pfam" id="PF07690">
    <property type="entry name" value="MFS_1"/>
    <property type="match status" value="1"/>
</dbReference>
<feature type="domain" description="Major facilitator superfamily (MFS) profile" evidence="7">
    <location>
        <begin position="53"/>
        <end position="576"/>
    </location>
</feature>
<dbReference type="RefSeq" id="XP_024352619.1">
    <property type="nucleotide sequence ID" value="XM_024492962.1"/>
</dbReference>